<dbReference type="InterPro" id="IPR008932">
    <property type="entry name" value="Ribosomal_bL12_oligo"/>
</dbReference>
<keyword evidence="2 4" id="KW-0689">Ribosomal protein</keyword>
<dbReference type="Proteomes" id="UP000609651">
    <property type="component" value="Unassembled WGS sequence"/>
</dbReference>
<dbReference type="SUPFAM" id="SSF54736">
    <property type="entry name" value="ClpS-like"/>
    <property type="match status" value="1"/>
</dbReference>
<proteinExistence type="inferred from homology"/>
<accession>A0ABX1VAP3</accession>
<dbReference type="Pfam" id="PF00542">
    <property type="entry name" value="Ribosomal_L12"/>
    <property type="match status" value="1"/>
</dbReference>
<keyword evidence="8" id="KW-1185">Reference proteome</keyword>
<sequence length="136" mass="14161">MADDTATADIPADMKELAEKIVNMTLLEAKKFSDYLKDEYGIEPAAGGGVMMAGPAGDAGGEAAEEKTDFDVILTSFGGNKIPVIKIVRAATGLGLKEAKELVEGAPKPIKEGIPKEDAEKLVAEVKEAGGEAELK</sequence>
<dbReference type="InterPro" id="IPR036235">
    <property type="entry name" value="Ribosomal_bL12_oligo_N_sf"/>
</dbReference>
<feature type="domain" description="Large ribosomal subunit protein bL12 oligomerization" evidence="6">
    <location>
        <begin position="15"/>
        <end position="60"/>
    </location>
</feature>
<comment type="function">
    <text evidence="4">Forms part of the ribosomal stalk which helps the ribosome interact with GTP-bound translation factors. Is thus essential for accurate translation.</text>
</comment>
<dbReference type="EMBL" id="WTPX01000027">
    <property type="protein sequence ID" value="NNJ25167.1"/>
    <property type="molecule type" value="Genomic_DNA"/>
</dbReference>
<evidence type="ECO:0000313" key="8">
    <source>
        <dbReference type="Proteomes" id="UP000609651"/>
    </source>
</evidence>
<keyword evidence="3 4" id="KW-0687">Ribonucleoprotein</keyword>
<dbReference type="Gene3D" id="3.30.1390.10">
    <property type="match status" value="1"/>
</dbReference>
<comment type="caution">
    <text evidence="7">The sequence shown here is derived from an EMBL/GenBank/DDBJ whole genome shotgun (WGS) entry which is preliminary data.</text>
</comment>
<dbReference type="Gene3D" id="1.20.5.710">
    <property type="entry name" value="Single helix bin"/>
    <property type="match status" value="1"/>
</dbReference>
<dbReference type="PANTHER" id="PTHR45987">
    <property type="entry name" value="39S RIBOSOMAL PROTEIN L12"/>
    <property type="match status" value="1"/>
</dbReference>
<gene>
    <name evidence="4 7" type="primary">rplL</name>
    <name evidence="7" type="ORF">LzC2_12300</name>
</gene>
<comment type="similarity">
    <text evidence="1 4">Belongs to the bacterial ribosomal protein bL12 family.</text>
</comment>
<name>A0ABX1VAP3_9PLAN</name>
<dbReference type="NCBIfam" id="TIGR00855">
    <property type="entry name" value="L12"/>
    <property type="match status" value="1"/>
</dbReference>
<dbReference type="CDD" id="cd00387">
    <property type="entry name" value="Ribosomal_L7_L12"/>
    <property type="match status" value="1"/>
</dbReference>
<feature type="domain" description="Large ribosomal subunit protein bL12 C-terminal" evidence="5">
    <location>
        <begin position="70"/>
        <end position="136"/>
    </location>
</feature>
<evidence type="ECO:0000259" key="5">
    <source>
        <dbReference type="Pfam" id="PF00542"/>
    </source>
</evidence>
<organism evidence="7 8">
    <name type="scientific">Alienimonas chondri</name>
    <dbReference type="NCBI Taxonomy" id="2681879"/>
    <lineage>
        <taxon>Bacteria</taxon>
        <taxon>Pseudomonadati</taxon>
        <taxon>Planctomycetota</taxon>
        <taxon>Planctomycetia</taxon>
        <taxon>Planctomycetales</taxon>
        <taxon>Planctomycetaceae</taxon>
        <taxon>Alienimonas</taxon>
    </lineage>
</organism>
<protein>
    <recommendedName>
        <fullName evidence="4">Large ribosomal subunit protein bL12</fullName>
    </recommendedName>
</protein>
<evidence type="ECO:0000256" key="1">
    <source>
        <dbReference type="ARBA" id="ARBA00007197"/>
    </source>
</evidence>
<dbReference type="InterPro" id="IPR013823">
    <property type="entry name" value="Ribosomal_bL12_C"/>
</dbReference>
<evidence type="ECO:0000259" key="6">
    <source>
        <dbReference type="Pfam" id="PF16320"/>
    </source>
</evidence>
<dbReference type="HAMAP" id="MF_00368">
    <property type="entry name" value="Ribosomal_bL12"/>
    <property type="match status" value="1"/>
</dbReference>
<dbReference type="SUPFAM" id="SSF48300">
    <property type="entry name" value="Ribosomal protein L7/12, oligomerisation (N-terminal) domain"/>
    <property type="match status" value="1"/>
</dbReference>
<dbReference type="RefSeq" id="WP_171184874.1">
    <property type="nucleotide sequence ID" value="NZ_WTPX01000027.1"/>
</dbReference>
<reference evidence="7 8" key="1">
    <citation type="journal article" date="2020" name="Syst. Appl. Microbiol.">
        <title>Alienimonas chondri sp. nov., a novel planctomycete isolated from the biofilm of the red alga Chondrus crispus.</title>
        <authorList>
            <person name="Vitorino I."/>
            <person name="Albuquerque L."/>
            <person name="Wiegand S."/>
            <person name="Kallscheuer N."/>
            <person name="da Costa M.S."/>
            <person name="Lobo-da-Cunha A."/>
            <person name="Jogler C."/>
            <person name="Lage O.M."/>
        </authorList>
    </citation>
    <scope>NUCLEOTIDE SEQUENCE [LARGE SCALE GENOMIC DNA]</scope>
    <source>
        <strain evidence="7 8">LzC2</strain>
    </source>
</reference>
<dbReference type="InterPro" id="IPR000206">
    <property type="entry name" value="Ribosomal_bL12"/>
</dbReference>
<dbReference type="GO" id="GO:0005840">
    <property type="term" value="C:ribosome"/>
    <property type="evidence" value="ECO:0007669"/>
    <property type="project" value="UniProtKB-KW"/>
</dbReference>
<evidence type="ECO:0000313" key="7">
    <source>
        <dbReference type="EMBL" id="NNJ25167.1"/>
    </source>
</evidence>
<dbReference type="Pfam" id="PF16320">
    <property type="entry name" value="Ribosomal_L12_N"/>
    <property type="match status" value="1"/>
</dbReference>
<evidence type="ECO:0000256" key="4">
    <source>
        <dbReference type="HAMAP-Rule" id="MF_00368"/>
    </source>
</evidence>
<dbReference type="PANTHER" id="PTHR45987:SF4">
    <property type="entry name" value="LARGE RIBOSOMAL SUBUNIT PROTEIN BL12M"/>
    <property type="match status" value="1"/>
</dbReference>
<evidence type="ECO:0000256" key="2">
    <source>
        <dbReference type="ARBA" id="ARBA00022980"/>
    </source>
</evidence>
<evidence type="ECO:0000256" key="3">
    <source>
        <dbReference type="ARBA" id="ARBA00023274"/>
    </source>
</evidence>
<dbReference type="InterPro" id="IPR014719">
    <property type="entry name" value="Ribosomal_bL12_C/ClpS-like"/>
</dbReference>
<comment type="subunit">
    <text evidence="4">Homodimer. Part of the ribosomal stalk of the 50S ribosomal subunit. Forms a multimeric L10(L12)X complex, where L10 forms an elongated spine to which 2 to 4 L12 dimers bind in a sequential fashion. Binds GTP-bound translation factors.</text>
</comment>